<dbReference type="SMART" id="SM00384">
    <property type="entry name" value="AT_hook"/>
    <property type="match status" value="2"/>
</dbReference>
<sequence>MPPKQKESFTSNIPWDDVNANILRTLCATWGVHGSMAKANMIAFLHDLEKNGLEKALAARSNREESPEMGSPSQPAVSRPRTTSLKRKKADAVPIEEPAADGLPYNTRHKGQKRVRVTAPPLPRASPVRRKVRPATGETSAGSISAAGAASDPPVKRPRGRPPKSASAAGLSTANTTESGTAPVKRGRGRPRKSALQVPPASTATGKPKQVFDGVVLMKARRSEPAEDEDADGEVDDELEGHLVVIPSAETSSLGSSNKENYPEPPVVEAAPPLTTEESLVDALNRASGALHK</sequence>
<dbReference type="GO" id="GO:0006355">
    <property type="term" value="P:regulation of DNA-templated transcription"/>
    <property type="evidence" value="ECO:0007669"/>
    <property type="project" value="InterPro"/>
</dbReference>
<feature type="compositionally biased region" description="Polar residues" evidence="3">
    <location>
        <begin position="170"/>
        <end position="180"/>
    </location>
</feature>
<proteinExistence type="predicted"/>
<comment type="caution">
    <text evidence="4">The sequence shown here is derived from an EMBL/GenBank/DDBJ whole genome shotgun (WGS) entry which is preliminary data.</text>
</comment>
<evidence type="ECO:0000256" key="3">
    <source>
        <dbReference type="SAM" id="MobiDB-lite"/>
    </source>
</evidence>
<feature type="region of interest" description="Disordered" evidence="3">
    <location>
        <begin position="58"/>
        <end position="212"/>
    </location>
</feature>
<dbReference type="GO" id="GO:0005634">
    <property type="term" value="C:nucleus"/>
    <property type="evidence" value="ECO:0007669"/>
    <property type="project" value="UniProtKB-SubCell"/>
</dbReference>
<organism evidence="4 5">
    <name type="scientific">Ephemerocybe angulata</name>
    <dbReference type="NCBI Taxonomy" id="980116"/>
    <lineage>
        <taxon>Eukaryota</taxon>
        <taxon>Fungi</taxon>
        <taxon>Dikarya</taxon>
        <taxon>Basidiomycota</taxon>
        <taxon>Agaricomycotina</taxon>
        <taxon>Agaricomycetes</taxon>
        <taxon>Agaricomycetidae</taxon>
        <taxon>Agaricales</taxon>
        <taxon>Agaricineae</taxon>
        <taxon>Psathyrellaceae</taxon>
        <taxon>Ephemerocybe</taxon>
    </lineage>
</organism>
<accession>A0A8H5ERD5</accession>
<dbReference type="AlphaFoldDB" id="A0A8H5ERD5"/>
<reference evidence="4 5" key="1">
    <citation type="journal article" date="2020" name="ISME J.">
        <title>Uncovering the hidden diversity of litter-decomposition mechanisms in mushroom-forming fungi.</title>
        <authorList>
            <person name="Floudas D."/>
            <person name="Bentzer J."/>
            <person name="Ahren D."/>
            <person name="Johansson T."/>
            <person name="Persson P."/>
            <person name="Tunlid A."/>
        </authorList>
    </citation>
    <scope>NUCLEOTIDE SEQUENCE [LARGE SCALE GENOMIC DNA]</scope>
    <source>
        <strain evidence="4 5">CBS 175.51</strain>
    </source>
</reference>
<dbReference type="EMBL" id="JAACJK010000236">
    <property type="protein sequence ID" value="KAF5309343.1"/>
    <property type="molecule type" value="Genomic_DNA"/>
</dbReference>
<evidence type="ECO:0000256" key="1">
    <source>
        <dbReference type="ARBA" id="ARBA00004123"/>
    </source>
</evidence>
<name>A0A8H5ERD5_9AGAR</name>
<dbReference type="PROSITE" id="PS00354">
    <property type="entry name" value="HMGI_Y"/>
    <property type="match status" value="1"/>
</dbReference>
<comment type="subcellular location">
    <subcellularLocation>
        <location evidence="1">Nucleus</location>
    </subcellularLocation>
</comment>
<dbReference type="GO" id="GO:0003677">
    <property type="term" value="F:DNA binding"/>
    <property type="evidence" value="ECO:0007669"/>
    <property type="project" value="InterPro"/>
</dbReference>
<gene>
    <name evidence="4" type="ORF">D9611_014023</name>
</gene>
<dbReference type="PRINTS" id="PR00929">
    <property type="entry name" value="ATHOOK"/>
</dbReference>
<evidence type="ECO:0000313" key="5">
    <source>
        <dbReference type="Proteomes" id="UP000541558"/>
    </source>
</evidence>
<evidence type="ECO:0000256" key="2">
    <source>
        <dbReference type="ARBA" id="ARBA00023242"/>
    </source>
</evidence>
<keyword evidence="2" id="KW-0539">Nucleus</keyword>
<feature type="compositionally biased region" description="Basic residues" evidence="3">
    <location>
        <begin position="107"/>
        <end position="116"/>
    </location>
</feature>
<keyword evidence="5" id="KW-1185">Reference proteome</keyword>
<dbReference type="Proteomes" id="UP000541558">
    <property type="component" value="Unassembled WGS sequence"/>
</dbReference>
<feature type="compositionally biased region" description="Low complexity" evidence="3">
    <location>
        <begin position="135"/>
        <end position="153"/>
    </location>
</feature>
<dbReference type="InterPro" id="IPR000637">
    <property type="entry name" value="HMGI/Y_DNA-bd_CS"/>
</dbReference>
<feature type="region of interest" description="Disordered" evidence="3">
    <location>
        <begin position="248"/>
        <end position="276"/>
    </location>
</feature>
<feature type="compositionally biased region" description="Polar residues" evidence="3">
    <location>
        <begin position="249"/>
        <end position="260"/>
    </location>
</feature>
<dbReference type="InterPro" id="IPR017956">
    <property type="entry name" value="AT_hook_DNA-bd_motif"/>
</dbReference>
<feature type="compositionally biased region" description="Polar residues" evidence="3">
    <location>
        <begin position="71"/>
        <end position="83"/>
    </location>
</feature>
<dbReference type="OrthoDB" id="3892913at2759"/>
<evidence type="ECO:0000313" key="4">
    <source>
        <dbReference type="EMBL" id="KAF5309343.1"/>
    </source>
</evidence>
<protein>
    <submittedName>
        <fullName evidence="4">Uncharacterized protein</fullName>
    </submittedName>
</protein>